<dbReference type="AlphaFoldDB" id="A0A151I9X9"/>
<dbReference type="Proteomes" id="UP000078542">
    <property type="component" value="Unassembled WGS sequence"/>
</dbReference>
<gene>
    <name evidence="2" type="ORF">ALC62_13481</name>
</gene>
<evidence type="ECO:0000313" key="2">
    <source>
        <dbReference type="EMBL" id="KYM95871.1"/>
    </source>
</evidence>
<sequence>MQIEKNSRNFLDSAEAERRKRPLSLRLHSGLIFGFPVSRVRKANYNGASVTMVGIVRQSFVPEVGPKKGGLRFHVAPKFTVGILLFLWPIFTLFPCKFNFICYLDSCFYFDSRRVWGVSGRLSRL</sequence>
<reference evidence="2 3" key="1">
    <citation type="submission" date="2016-03" db="EMBL/GenBank/DDBJ databases">
        <title>Cyphomyrmex costatus WGS genome.</title>
        <authorList>
            <person name="Nygaard S."/>
            <person name="Hu H."/>
            <person name="Boomsma J."/>
            <person name="Zhang G."/>
        </authorList>
    </citation>
    <scope>NUCLEOTIDE SEQUENCE [LARGE SCALE GENOMIC DNA]</scope>
    <source>
        <strain evidence="2">MS0001</strain>
        <tissue evidence="2">Whole body</tissue>
    </source>
</reference>
<keyword evidence="1" id="KW-0812">Transmembrane</keyword>
<name>A0A151I9X9_9HYME</name>
<protein>
    <submittedName>
        <fullName evidence="2">Uncharacterized protein</fullName>
    </submittedName>
</protein>
<feature type="transmembrane region" description="Helical" evidence="1">
    <location>
        <begin position="75"/>
        <end position="94"/>
    </location>
</feature>
<keyword evidence="1" id="KW-1133">Transmembrane helix</keyword>
<evidence type="ECO:0000256" key="1">
    <source>
        <dbReference type="SAM" id="Phobius"/>
    </source>
</evidence>
<organism evidence="2 3">
    <name type="scientific">Cyphomyrmex costatus</name>
    <dbReference type="NCBI Taxonomy" id="456900"/>
    <lineage>
        <taxon>Eukaryota</taxon>
        <taxon>Metazoa</taxon>
        <taxon>Ecdysozoa</taxon>
        <taxon>Arthropoda</taxon>
        <taxon>Hexapoda</taxon>
        <taxon>Insecta</taxon>
        <taxon>Pterygota</taxon>
        <taxon>Neoptera</taxon>
        <taxon>Endopterygota</taxon>
        <taxon>Hymenoptera</taxon>
        <taxon>Apocrita</taxon>
        <taxon>Aculeata</taxon>
        <taxon>Formicoidea</taxon>
        <taxon>Formicidae</taxon>
        <taxon>Myrmicinae</taxon>
        <taxon>Cyphomyrmex</taxon>
    </lineage>
</organism>
<proteinExistence type="predicted"/>
<accession>A0A151I9X9</accession>
<evidence type="ECO:0000313" key="3">
    <source>
        <dbReference type="Proteomes" id="UP000078542"/>
    </source>
</evidence>
<keyword evidence="1" id="KW-0472">Membrane</keyword>
<dbReference type="EMBL" id="KQ978260">
    <property type="protein sequence ID" value="KYM95871.1"/>
    <property type="molecule type" value="Genomic_DNA"/>
</dbReference>
<keyword evidence="3" id="KW-1185">Reference proteome</keyword>